<dbReference type="Proteomes" id="UP000031599">
    <property type="component" value="Unassembled WGS sequence"/>
</dbReference>
<protein>
    <submittedName>
        <fullName evidence="1">Uncharacterized protein</fullName>
    </submittedName>
</protein>
<organism evidence="1 2">
    <name type="scientific">Enhygromyxa salina</name>
    <dbReference type="NCBI Taxonomy" id="215803"/>
    <lineage>
        <taxon>Bacteria</taxon>
        <taxon>Pseudomonadati</taxon>
        <taxon>Myxococcota</taxon>
        <taxon>Polyangia</taxon>
        <taxon>Nannocystales</taxon>
        <taxon>Nannocystaceae</taxon>
        <taxon>Enhygromyxa</taxon>
    </lineage>
</organism>
<reference evidence="1 2" key="1">
    <citation type="submission" date="2014-12" db="EMBL/GenBank/DDBJ databases">
        <title>Genome assembly of Enhygromyxa salina DSM 15201.</title>
        <authorList>
            <person name="Sharma G."/>
            <person name="Subramanian S."/>
        </authorList>
    </citation>
    <scope>NUCLEOTIDE SEQUENCE [LARGE SCALE GENOMIC DNA]</scope>
    <source>
        <strain evidence="1 2">DSM 15201</strain>
    </source>
</reference>
<sequence>MLADRIVALGAEHQLERRGESGRVVASVGLLGQGACATHNEN</sequence>
<evidence type="ECO:0000313" key="2">
    <source>
        <dbReference type="Proteomes" id="UP000031599"/>
    </source>
</evidence>
<dbReference type="EMBL" id="JMCC02000254">
    <property type="protein sequence ID" value="KIG11545.1"/>
    <property type="molecule type" value="Genomic_DNA"/>
</dbReference>
<gene>
    <name evidence="1" type="ORF">DB30_03366</name>
</gene>
<evidence type="ECO:0000313" key="1">
    <source>
        <dbReference type="EMBL" id="KIG11545.1"/>
    </source>
</evidence>
<proteinExistence type="predicted"/>
<comment type="caution">
    <text evidence="1">The sequence shown here is derived from an EMBL/GenBank/DDBJ whole genome shotgun (WGS) entry which is preliminary data.</text>
</comment>
<accession>A0A0C2CP84</accession>
<name>A0A0C2CP84_9BACT</name>
<dbReference type="AlphaFoldDB" id="A0A0C2CP84"/>